<proteinExistence type="predicted"/>
<accession>A0A918ZED7</accession>
<dbReference type="EMBL" id="BNBT01000015">
    <property type="protein sequence ID" value="GHE47035.1"/>
    <property type="molecule type" value="Genomic_DNA"/>
</dbReference>
<protein>
    <submittedName>
        <fullName evidence="1">Uncharacterized protein</fullName>
    </submittedName>
</protein>
<evidence type="ECO:0000313" key="1">
    <source>
        <dbReference type="EMBL" id="GHE47035.1"/>
    </source>
</evidence>
<evidence type="ECO:0000313" key="2">
    <source>
        <dbReference type="Proteomes" id="UP000608024"/>
    </source>
</evidence>
<sequence>MLLLKVVHSQAHGPDVVELVEDVTRAAREPIPAPAGRASHRAK</sequence>
<organism evidence="1 2">
    <name type="scientific">Streptomyces longispororuber</name>
    <dbReference type="NCBI Taxonomy" id="68230"/>
    <lineage>
        <taxon>Bacteria</taxon>
        <taxon>Bacillati</taxon>
        <taxon>Actinomycetota</taxon>
        <taxon>Actinomycetes</taxon>
        <taxon>Kitasatosporales</taxon>
        <taxon>Streptomycetaceae</taxon>
        <taxon>Streptomyces</taxon>
    </lineage>
</organism>
<keyword evidence="2" id="KW-1185">Reference proteome</keyword>
<dbReference type="Proteomes" id="UP000608024">
    <property type="component" value="Unassembled WGS sequence"/>
</dbReference>
<gene>
    <name evidence="1" type="ORF">GCM10018785_15860</name>
</gene>
<comment type="caution">
    <text evidence="1">The sequence shown here is derived from an EMBL/GenBank/DDBJ whole genome shotgun (WGS) entry which is preliminary data.</text>
</comment>
<reference evidence="1" key="2">
    <citation type="submission" date="2020-09" db="EMBL/GenBank/DDBJ databases">
        <authorList>
            <person name="Sun Q."/>
            <person name="Ohkuma M."/>
        </authorList>
    </citation>
    <scope>NUCLEOTIDE SEQUENCE</scope>
    <source>
        <strain evidence="1">JCM 4784</strain>
    </source>
</reference>
<dbReference type="AlphaFoldDB" id="A0A918ZED7"/>
<name>A0A918ZED7_9ACTN</name>
<reference evidence="1" key="1">
    <citation type="journal article" date="2014" name="Int. J. Syst. Evol. Microbiol.">
        <title>Complete genome sequence of Corynebacterium casei LMG S-19264T (=DSM 44701T), isolated from a smear-ripened cheese.</title>
        <authorList>
            <consortium name="US DOE Joint Genome Institute (JGI-PGF)"/>
            <person name="Walter F."/>
            <person name="Albersmeier A."/>
            <person name="Kalinowski J."/>
            <person name="Ruckert C."/>
        </authorList>
    </citation>
    <scope>NUCLEOTIDE SEQUENCE</scope>
    <source>
        <strain evidence="1">JCM 4784</strain>
    </source>
</reference>